<dbReference type="InterPro" id="IPR036691">
    <property type="entry name" value="Endo/exonu/phosph_ase_sf"/>
</dbReference>
<feature type="compositionally biased region" description="Low complexity" evidence="1">
    <location>
        <begin position="740"/>
        <end position="767"/>
    </location>
</feature>
<feature type="compositionally biased region" description="Low complexity" evidence="1">
    <location>
        <begin position="2301"/>
        <end position="2314"/>
    </location>
</feature>
<keyword evidence="4" id="KW-1185">Reference proteome</keyword>
<feature type="region of interest" description="Disordered" evidence="1">
    <location>
        <begin position="2298"/>
        <end position="2340"/>
    </location>
</feature>
<evidence type="ECO:0000313" key="3">
    <source>
        <dbReference type="EMBL" id="CAK0835151.1"/>
    </source>
</evidence>
<dbReference type="Gene3D" id="3.30.420.10">
    <property type="entry name" value="Ribonuclease H-like superfamily/Ribonuclease H"/>
    <property type="match status" value="1"/>
</dbReference>
<dbReference type="SUPFAM" id="SSF56219">
    <property type="entry name" value="DNase I-like"/>
    <property type="match status" value="1"/>
</dbReference>
<feature type="region of interest" description="Disordered" evidence="1">
    <location>
        <begin position="740"/>
        <end position="780"/>
    </location>
</feature>
<organism evidence="3 4">
    <name type="scientific">Prorocentrum cordatum</name>
    <dbReference type="NCBI Taxonomy" id="2364126"/>
    <lineage>
        <taxon>Eukaryota</taxon>
        <taxon>Sar</taxon>
        <taxon>Alveolata</taxon>
        <taxon>Dinophyceae</taxon>
        <taxon>Prorocentrales</taxon>
        <taxon>Prorocentraceae</taxon>
        <taxon>Prorocentrum</taxon>
    </lineage>
</organism>
<protein>
    <recommendedName>
        <fullName evidence="2">Endonuclease/exonuclease/phosphatase domain-containing protein</fullName>
    </recommendedName>
</protein>
<feature type="region of interest" description="Disordered" evidence="1">
    <location>
        <begin position="160"/>
        <end position="199"/>
    </location>
</feature>
<evidence type="ECO:0000256" key="1">
    <source>
        <dbReference type="SAM" id="MobiDB-lite"/>
    </source>
</evidence>
<gene>
    <name evidence="3" type="ORF">PCOR1329_LOCUS32268</name>
</gene>
<feature type="domain" description="Endonuclease/exonuclease/phosphatase" evidence="2">
    <location>
        <begin position="831"/>
        <end position="1061"/>
    </location>
</feature>
<dbReference type="Gene3D" id="3.60.10.10">
    <property type="entry name" value="Endonuclease/exonuclease/phosphatase"/>
    <property type="match status" value="1"/>
</dbReference>
<dbReference type="EMBL" id="CAUYUJ010013002">
    <property type="protein sequence ID" value="CAK0835151.1"/>
    <property type="molecule type" value="Genomic_DNA"/>
</dbReference>
<dbReference type="InterPro" id="IPR036397">
    <property type="entry name" value="RNaseH_sf"/>
</dbReference>
<feature type="region of interest" description="Disordered" evidence="1">
    <location>
        <begin position="591"/>
        <end position="615"/>
    </location>
</feature>
<evidence type="ECO:0000259" key="2">
    <source>
        <dbReference type="Pfam" id="PF03372"/>
    </source>
</evidence>
<evidence type="ECO:0000313" key="4">
    <source>
        <dbReference type="Proteomes" id="UP001189429"/>
    </source>
</evidence>
<sequence>MGSECGRLVSWGKVQGGTFGTIYFDEACPPLGFPAAVPRLQIFPWNYLANDCAVPHYRPTIGRHWMTSARKWNKYIHSLIGNSASSVPSDVREEIQRLLQKTDARLTSKLAAKSLDKLWSAQGFRTRIRALKTMKAGEVHKKFLALTLEGGISIPGQKAAATASGSAEQQPRPPAAAKAKAAAKPQGKATASKDADKQEVPGTLVATQWPGPILTSRPTRGSQGVHFCTPDQAWWLMGDFKTEPSATALAIVVPGAKKELEALADGQLFQTSHPCKEVTIIVKLKGTDTEAPMSACVWQLSGVAGPTIEILQQDHAAIDIEDAVRTAKHVVCLAVWEQHAPADIWSAALKALGPKAKGKAKEEQIDDSRDRHRTFVEAWVQQVDSNAIVYRAWSPKLFEKSGGKRSVSVLAVVTEETSKTLRAGSGKDGKFCWIAHLGDATAQAAEDKAAPIVWFKSGTDLPAALAVMDTLDGQRGLAPAPQRLGVRVAAEHHEAASLRIVGSLTAPGRQKSYTVRGVPLELDGEALQTALAKQPFGWEVTFDRMFETRVGRGPSSQLQFCCVVRAAAPPPKPHVRLGTHLCTIAEVIKPSKGQSRGSADPKSAEPPADDLMGGGAAELPEAEAAGTAAPAEAALAKAASPASQRVAAAAMQVNPAAMEMLRGLVTEEVAKQVRAASAAAQASADAAAAAATAATAAATQCQSDLAALQANMVTPAALSDSLASNSKTLMDGLRAMLAQNQQQGGAPAPSSPCGAPAPSSPPAAALPKGPPKAAAPPTFLCPGPTRGTRGRSCTYIFFFLQWFAGVDAAAHPLFTIQTANVTFASGRAPVLAAWAKQAHITAVQETKLGSKAQVDFASDLKASDSDICVYFGAPSRHSAQRCATAGLPSGRLPGGRHRETRTSRNVTNSGVALLTRSSLAVVPHAPDSAGERALTESARWKAVCLPGVAHIATFYGISGVRPYRTGLDFTANERHLRAVFAWGEAQGGRPVIITGDFNTDADASPVLAAALSTDRWYDCGASMGDVSPTYYRSEADRHAGVGGSRIDLIIVNAAAHAALRRFRRADFAVPLHCALAASFDFGSLARERWIVLAPAPLGVSALARDDIDSEDPKETAAAVWADVEPQFYAALGAAASAPAEEAQALVNKAMTLWSDAAQLYLRLRVGDVTGVVPPDDGARRCRAPRFQKQRTVAPYLHKRPELGAATQPMLQAEKLLRCLRQLRAKQRRINLDKLDLRRLGDAAVPTTNTAKQSVSSPFWVEYYNLLGNTRILLRRLEGPPAGPDDEGTTRLHLANVDLGTCTGILAAEETTDRYILDLAHARRQLRCRRWADKMHAATSGRASAPLFRHIKQAGGVQEKVARHLRRPDGSLTVDPLEMHKMCKETWHAIFNIWQAGPAAGGPDHVLPAAPSWENYLHQLRDHIPTATCTFPEFDEHMLRRKIASMDGQRAAGVDGWRARELKCLPRLLLRPWADFFNALEQHDLPWPSVIDYVRGTFLDKGEGGAPDKLRPIRIFSVFYCLCTGIRFDDTNTWREAIMPASMHGARKGATTHDVLLPTAAAAEYHDIQGTAFGGVSLDRRKCFDRWVWHISFQLLEYMGIPTPLLKAAQRQLHVQKLFFGIGGAISDFYQLSNGFGQGDSFAILVTTAHMAVWTRLVEAGGLSTGGFFDDSHLAATSASLIREGVSRSLLFDELSGQQTNMDKTVAFGTSAELTGELGQITINGTPLRITAVLHLLGAYLPISPGPEDDMSICAADRYTSAFNSVRRVATLPVDFGTKCQLISTGALSKLYGMEYSTPSEKQLTALGTAVLDAAWGDGRYARSRAVFFTVLTRGHMLDPWQCLRYNTRRTWLRYLRSSAAGLRQFTAVRSLLVAGGSGSFQGPTAGLLQYFEDIEWNLFNVDILITHSGEPIRWLEKLRPDMPELQHGAAVVDVDASAALLRAPTKLTKLQRGILRTYLAGAVNTQDRLGAITEETLRRRTRGAAAAAPGPAGAGGDPPAPASLTRVCQLCGEEVETTDHILERCSHPAIVAAREEWTTPDLRELGPSLPTCTRLCGLAVEDPRDEAARLALPPVQGHGEPPPRLETDDAVEIFTADGFLIAAGDGACHHQHLPLARRAGFGAFYGHNHSANFGLPLCGCEQTAQRAEVAACARVLAHSWRPTEYWTDSDLVFLGFERLLAGLRPSPEHCDLWANIATAYHAKGGSDHFRVRKVRGHDQNWEAEDPDNPTDDERQRMLEALMNAGADRRAVAGSDQHAPCDDLVRRVAVRATVTRAVQRRAVAILEARGLLLEEAGRTPHQQMQSWQQAQAGGQLPADQQPGAGEERPPPGAGAPEARAGAEAGLDAGAGAGAGAGLDAALVEQRHFPEYPWEPIPIVGNTRPDLTEALPPLLNRTALKSGIGICTHWRYPDAMLLSLHWYWSTLQFPVSPQPGDVGATFLELALDYMYATHVVPQEANAAGVPKAHRLQEYFASASRRLAQICRSTRLLARLKPGGWNAPSRRVLAARRLELPDLHGVPVRPRLLCPQHVATAMLHIARLNGSSRTQPKQMPQVTVGSLPYPLWSPPGSDGPAAQPLQGEARGSAPAMPRRRGPSQGATFAELLQVAWTPEEQQAIAVAVAAVSAQGDRFGQAIRRQKEREMKRLLHNRTAVAEQRHVVLPLGGRQGQCLRCEHCDRTAVADSFASFLRERCLGREAPQTNRQAQIQRAKREDRIETHNQQAEAEQRHHLGLQLHQGKELLQCSRCKEFMPMDGRGAFPAMTTESCILLLPAAEQPAALARRQARYAQMRALGVEPLASASAGLPDTCFVCYTWRGRAVSRGRTATLRALAGAALAMLSVGATARRVARRGVVEGVAEQFCYLTQWGVMLIRPPTSWRPGWYRGARGHRAASCTIRLGVGLLWLCLAGGLWRACKHSQSALR</sequence>
<dbReference type="Proteomes" id="UP001189429">
    <property type="component" value="Unassembled WGS sequence"/>
</dbReference>
<proteinExistence type="predicted"/>
<feature type="compositionally biased region" description="Low complexity" evidence="1">
    <location>
        <begin position="167"/>
        <end position="190"/>
    </location>
</feature>
<reference evidence="3" key="1">
    <citation type="submission" date="2023-10" db="EMBL/GenBank/DDBJ databases">
        <authorList>
            <person name="Chen Y."/>
            <person name="Shah S."/>
            <person name="Dougan E. K."/>
            <person name="Thang M."/>
            <person name="Chan C."/>
        </authorList>
    </citation>
    <scope>NUCLEOTIDE SEQUENCE [LARGE SCALE GENOMIC DNA]</scope>
</reference>
<comment type="caution">
    <text evidence="3">The sequence shown here is derived from an EMBL/GenBank/DDBJ whole genome shotgun (WGS) entry which is preliminary data.</text>
</comment>
<dbReference type="SUPFAM" id="SSF53098">
    <property type="entry name" value="Ribonuclease H-like"/>
    <property type="match status" value="1"/>
</dbReference>
<feature type="region of interest" description="Disordered" evidence="1">
    <location>
        <begin position="2566"/>
        <end position="2596"/>
    </location>
</feature>
<accession>A0ABN9SSQ2</accession>
<dbReference type="InterPro" id="IPR012337">
    <property type="entry name" value="RNaseH-like_sf"/>
</dbReference>
<dbReference type="Pfam" id="PF03372">
    <property type="entry name" value="Exo_endo_phos"/>
    <property type="match status" value="1"/>
</dbReference>
<feature type="region of interest" description="Disordered" evidence="1">
    <location>
        <begin position="885"/>
        <end position="904"/>
    </location>
</feature>
<name>A0ABN9SSQ2_9DINO</name>
<dbReference type="InterPro" id="IPR005135">
    <property type="entry name" value="Endo/exonuclease/phosphatase"/>
</dbReference>